<feature type="transmembrane region" description="Helical" evidence="1">
    <location>
        <begin position="26"/>
        <end position="45"/>
    </location>
</feature>
<evidence type="ECO:0000256" key="1">
    <source>
        <dbReference type="SAM" id="Phobius"/>
    </source>
</evidence>
<organism evidence="2 3">
    <name type="scientific">Flavobacterium agricola</name>
    <dbReference type="NCBI Taxonomy" id="2870839"/>
    <lineage>
        <taxon>Bacteria</taxon>
        <taxon>Pseudomonadati</taxon>
        <taxon>Bacteroidota</taxon>
        <taxon>Flavobacteriia</taxon>
        <taxon>Flavobacteriales</taxon>
        <taxon>Flavobacteriaceae</taxon>
        <taxon>Flavobacterium</taxon>
    </lineage>
</organism>
<evidence type="ECO:0000313" key="3">
    <source>
        <dbReference type="Proteomes" id="UP001163328"/>
    </source>
</evidence>
<dbReference type="Proteomes" id="UP001163328">
    <property type="component" value="Chromosome"/>
</dbReference>
<keyword evidence="3" id="KW-1185">Reference proteome</keyword>
<feature type="transmembrane region" description="Helical" evidence="1">
    <location>
        <begin position="128"/>
        <end position="147"/>
    </location>
</feature>
<proteinExistence type="predicted"/>
<sequence>MSDEKPTKKVSVEIPSVHELAKRRSLIQALFGLVFLLFFFNFLTIKCNNTSLVSLTGMNLVTGVDVSKQLDGPLKDISSMSQSMQDEVEDDEKKESKIPPNMYAIIALAAVIIGGVILFVATTPSNSIAAVCAGIAFVALIGLKLTFSANLQEQDNEFVKVSVQANFAYWLALVVLLINTYLSFIRHKHKYE</sequence>
<feature type="transmembrane region" description="Helical" evidence="1">
    <location>
        <begin position="102"/>
        <end position="121"/>
    </location>
</feature>
<keyword evidence="1" id="KW-1133">Transmembrane helix</keyword>
<accession>A0ABY6M1G1</accession>
<evidence type="ECO:0000313" key="2">
    <source>
        <dbReference type="EMBL" id="UYW02407.1"/>
    </source>
</evidence>
<dbReference type="RefSeq" id="WP_264434958.1">
    <property type="nucleotide sequence ID" value="NZ_CP081495.1"/>
</dbReference>
<protein>
    <submittedName>
        <fullName evidence="2">Uncharacterized protein</fullName>
    </submittedName>
</protein>
<name>A0ABY6M1G1_9FLAO</name>
<reference evidence="2" key="1">
    <citation type="submission" date="2021-08" db="EMBL/GenBank/DDBJ databases">
        <title>Flavobacterium sp. strain CC-SYL302.</title>
        <authorList>
            <person name="Lin S.-Y."/>
            <person name="Lee T.-H."/>
            <person name="Young C.-C."/>
        </authorList>
    </citation>
    <scope>NUCLEOTIDE SEQUENCE</scope>
    <source>
        <strain evidence="2">CC-SYL302</strain>
    </source>
</reference>
<keyword evidence="1" id="KW-0812">Transmembrane</keyword>
<feature type="transmembrane region" description="Helical" evidence="1">
    <location>
        <begin position="167"/>
        <end position="185"/>
    </location>
</feature>
<keyword evidence="1" id="KW-0472">Membrane</keyword>
<dbReference type="EMBL" id="CP081495">
    <property type="protein sequence ID" value="UYW02407.1"/>
    <property type="molecule type" value="Genomic_DNA"/>
</dbReference>
<gene>
    <name evidence="2" type="ORF">K5I29_05795</name>
</gene>